<dbReference type="PANTHER" id="PTHR40518:SF1">
    <property type="entry name" value="ACETOACETATE DECARBOXYLASE"/>
    <property type="match status" value="1"/>
</dbReference>
<dbReference type="EMBL" id="LUGG01000006">
    <property type="protein sequence ID" value="OBZ73857.1"/>
    <property type="molecule type" value="Genomic_DNA"/>
</dbReference>
<keyword evidence="2" id="KW-1185">Reference proteome</keyword>
<dbReference type="OMA" id="VGPYDEF"/>
<dbReference type="PANTHER" id="PTHR40518">
    <property type="entry name" value="ACETOACETATE DECARBOXYLASE"/>
    <property type="match status" value="1"/>
</dbReference>
<reference evidence="1 2" key="1">
    <citation type="submission" date="2016-03" db="EMBL/GenBank/DDBJ databases">
        <title>Whole genome sequencing of Grifola frondosa 9006-11.</title>
        <authorList>
            <person name="Min B."/>
            <person name="Park H."/>
            <person name="Kim J.-G."/>
            <person name="Cho H."/>
            <person name="Oh Y.-L."/>
            <person name="Kong W.-S."/>
            <person name="Choi I.-G."/>
        </authorList>
    </citation>
    <scope>NUCLEOTIDE SEQUENCE [LARGE SCALE GENOMIC DNA]</scope>
    <source>
        <strain evidence="1 2">9006-11</strain>
    </source>
</reference>
<proteinExistence type="predicted"/>
<dbReference type="OrthoDB" id="9970474at2759"/>
<comment type="caution">
    <text evidence="1">The sequence shown here is derived from an EMBL/GenBank/DDBJ whole genome shotgun (WGS) entry which is preliminary data.</text>
</comment>
<protein>
    <submittedName>
        <fullName evidence="1">Uncharacterized protein</fullName>
    </submittedName>
</protein>
<sequence>MHDDTALPLIQPTPGPWNLKADSAWSFFTSLLHKPKHGKALSASYFSDLDTNLRQVSSEQGSFRGGAGVVTILRYTDSPIGPYDELMIIPGEFTNPSGARLPRITRIFVSTLESVYNGRRNWNFPKELAKFTFTPSPTVSGATEVRVFSATSYSPVAYASAPFFSIRIKPVMRPLPAIRINSKYLPRVSITFVQPPIDASADSAEDCRVGTNKWRMFDTSDYSGSVRPVRWEGLLEDDDPASKKRKKRMANGKEFPDVMPYSVGIHFSNVALRLPVGTVPGSGSH</sequence>
<dbReference type="AlphaFoldDB" id="A0A1C7MB69"/>
<accession>A0A1C7MB69</accession>
<dbReference type="Proteomes" id="UP000092993">
    <property type="component" value="Unassembled WGS sequence"/>
</dbReference>
<dbReference type="SUPFAM" id="SSF160104">
    <property type="entry name" value="Acetoacetate decarboxylase-like"/>
    <property type="match status" value="1"/>
</dbReference>
<name>A0A1C7MB69_GRIFR</name>
<dbReference type="InterPro" id="IPR023375">
    <property type="entry name" value="ADC_dom_sf"/>
</dbReference>
<evidence type="ECO:0000313" key="2">
    <source>
        <dbReference type="Proteomes" id="UP000092993"/>
    </source>
</evidence>
<organism evidence="1 2">
    <name type="scientific">Grifola frondosa</name>
    <name type="common">Maitake</name>
    <name type="synonym">Polyporus frondosus</name>
    <dbReference type="NCBI Taxonomy" id="5627"/>
    <lineage>
        <taxon>Eukaryota</taxon>
        <taxon>Fungi</taxon>
        <taxon>Dikarya</taxon>
        <taxon>Basidiomycota</taxon>
        <taxon>Agaricomycotina</taxon>
        <taxon>Agaricomycetes</taxon>
        <taxon>Polyporales</taxon>
        <taxon>Grifolaceae</taxon>
        <taxon>Grifola</taxon>
    </lineage>
</organism>
<dbReference type="Gene3D" id="2.40.400.10">
    <property type="entry name" value="Acetoacetate decarboxylase-like"/>
    <property type="match status" value="1"/>
</dbReference>
<gene>
    <name evidence="1" type="ORF">A0H81_05843</name>
</gene>
<evidence type="ECO:0000313" key="1">
    <source>
        <dbReference type="EMBL" id="OBZ73857.1"/>
    </source>
</evidence>